<protein>
    <recommendedName>
        <fullName evidence="2">Antitoxin</fullName>
    </recommendedName>
</protein>
<name>A0A445N0A1_9BACT</name>
<comment type="similarity">
    <text evidence="1 2">Belongs to the phD/YefM antitoxin family.</text>
</comment>
<dbReference type="InterPro" id="IPR006442">
    <property type="entry name" value="Antitoxin_Phd/YefM"/>
</dbReference>
<dbReference type="EMBL" id="OJIN01000187">
    <property type="protein sequence ID" value="SPD75164.1"/>
    <property type="molecule type" value="Genomic_DNA"/>
</dbReference>
<dbReference type="NCBIfam" id="TIGR01552">
    <property type="entry name" value="phd_fam"/>
    <property type="match status" value="1"/>
</dbReference>
<evidence type="ECO:0000256" key="2">
    <source>
        <dbReference type="RuleBase" id="RU362080"/>
    </source>
</evidence>
<evidence type="ECO:0000313" key="3">
    <source>
        <dbReference type="EMBL" id="SPD75164.1"/>
    </source>
</evidence>
<dbReference type="SUPFAM" id="SSF143120">
    <property type="entry name" value="YefM-like"/>
    <property type="match status" value="1"/>
</dbReference>
<sequence>MKKIISKSEFKPKALHYFRIVQKSGKELIISDHGRPVIKIVPYEDNTEDILKSLRNTVSEYVDPTEPVGLDDWESLR</sequence>
<proteinExistence type="inferred from homology"/>
<accession>A0A445N0A1</accession>
<dbReference type="AlphaFoldDB" id="A0A445N0A1"/>
<reference evidence="3" key="1">
    <citation type="submission" date="2018-01" db="EMBL/GenBank/DDBJ databases">
        <authorList>
            <person name="Regsiter A."/>
            <person name="William W."/>
        </authorList>
    </citation>
    <scope>NUCLEOTIDE SEQUENCE</scope>
    <source>
        <strain evidence="3">TRIP AH-1</strain>
    </source>
</reference>
<dbReference type="InterPro" id="IPR036165">
    <property type="entry name" value="YefM-like_sf"/>
</dbReference>
<comment type="function">
    <text evidence="2">Antitoxin component of a type II toxin-antitoxin (TA) system.</text>
</comment>
<evidence type="ECO:0000256" key="1">
    <source>
        <dbReference type="ARBA" id="ARBA00009981"/>
    </source>
</evidence>
<organism evidence="3">
    <name type="scientific">uncultured Desulfobacterium sp</name>
    <dbReference type="NCBI Taxonomy" id="201089"/>
    <lineage>
        <taxon>Bacteria</taxon>
        <taxon>Pseudomonadati</taxon>
        <taxon>Thermodesulfobacteriota</taxon>
        <taxon>Desulfobacteria</taxon>
        <taxon>Desulfobacterales</taxon>
        <taxon>Desulfobacteriaceae</taxon>
        <taxon>Desulfobacterium</taxon>
        <taxon>environmental samples</taxon>
    </lineage>
</organism>
<dbReference type="Pfam" id="PF02604">
    <property type="entry name" value="PhdYeFM_antitox"/>
    <property type="match status" value="1"/>
</dbReference>
<gene>
    <name evidence="3" type="ORF">PITCH_A450012</name>
</gene>